<feature type="domain" description="DUF4817" evidence="2">
    <location>
        <begin position="95"/>
        <end position="129"/>
    </location>
</feature>
<accession>A0ABQ8SUG3</accession>
<sequence>MERRYIGRSSSSMLADYCWFLVKTAPGLVINRSHPESSLKWLDMSSLDFDLFPKLKEWMSFCAALEELSANVTRKIRQTNRSGALDRILVLKLPRSTQRAYQREFGVRNPPKRNTILGLVNKLETTGSLVSEKGKHRSSRLPTVVVDVRARLEQSPKKSLRRLSQETGYTYSMYQRAAKNCDDALYSSYRSHPTINRDFRTYYLRGLGLWTPGAYQATPVRKEPNSIKDEAGWPTCQRRQIRKGLGLRTHGTYQLGREEKRREEKRREEKRREEKRREEKRREEKRREEKRREEKRREEKRREEKRREEKRREEKRREEKRY</sequence>
<evidence type="ECO:0000259" key="2">
    <source>
        <dbReference type="Pfam" id="PF16087"/>
    </source>
</evidence>
<proteinExistence type="predicted"/>
<feature type="region of interest" description="Disordered" evidence="1">
    <location>
        <begin position="221"/>
        <end position="322"/>
    </location>
</feature>
<evidence type="ECO:0000313" key="4">
    <source>
        <dbReference type="Proteomes" id="UP001148838"/>
    </source>
</evidence>
<name>A0ABQ8SUG3_PERAM</name>
<comment type="caution">
    <text evidence="3">The sequence shown here is derived from an EMBL/GenBank/DDBJ whole genome shotgun (WGS) entry which is preliminary data.</text>
</comment>
<protein>
    <recommendedName>
        <fullName evidence="2">DUF4817 domain-containing protein</fullName>
    </recommendedName>
</protein>
<reference evidence="3 4" key="1">
    <citation type="journal article" date="2022" name="Allergy">
        <title>Genome assembly and annotation of Periplaneta americana reveal a comprehensive cockroach allergen profile.</title>
        <authorList>
            <person name="Wang L."/>
            <person name="Xiong Q."/>
            <person name="Saelim N."/>
            <person name="Wang L."/>
            <person name="Nong W."/>
            <person name="Wan A.T."/>
            <person name="Shi M."/>
            <person name="Liu X."/>
            <person name="Cao Q."/>
            <person name="Hui J.H.L."/>
            <person name="Sookrung N."/>
            <person name="Leung T.F."/>
            <person name="Tungtrongchitr A."/>
            <person name="Tsui S.K.W."/>
        </authorList>
    </citation>
    <scope>NUCLEOTIDE SEQUENCE [LARGE SCALE GENOMIC DNA]</scope>
    <source>
        <strain evidence="3">PWHHKU_190912</strain>
    </source>
</reference>
<feature type="compositionally biased region" description="Basic and acidic residues" evidence="1">
    <location>
        <begin position="256"/>
        <end position="322"/>
    </location>
</feature>
<organism evidence="3 4">
    <name type="scientific">Periplaneta americana</name>
    <name type="common">American cockroach</name>
    <name type="synonym">Blatta americana</name>
    <dbReference type="NCBI Taxonomy" id="6978"/>
    <lineage>
        <taxon>Eukaryota</taxon>
        <taxon>Metazoa</taxon>
        <taxon>Ecdysozoa</taxon>
        <taxon>Arthropoda</taxon>
        <taxon>Hexapoda</taxon>
        <taxon>Insecta</taxon>
        <taxon>Pterygota</taxon>
        <taxon>Neoptera</taxon>
        <taxon>Polyneoptera</taxon>
        <taxon>Dictyoptera</taxon>
        <taxon>Blattodea</taxon>
        <taxon>Blattoidea</taxon>
        <taxon>Blattidae</taxon>
        <taxon>Blattinae</taxon>
        <taxon>Periplaneta</taxon>
    </lineage>
</organism>
<dbReference type="EMBL" id="JAJSOF020000021">
    <property type="protein sequence ID" value="KAJ4437406.1"/>
    <property type="molecule type" value="Genomic_DNA"/>
</dbReference>
<evidence type="ECO:0000256" key="1">
    <source>
        <dbReference type="SAM" id="MobiDB-lite"/>
    </source>
</evidence>
<dbReference type="InterPro" id="IPR032135">
    <property type="entry name" value="DUF4817"/>
</dbReference>
<dbReference type="Proteomes" id="UP001148838">
    <property type="component" value="Unassembled WGS sequence"/>
</dbReference>
<evidence type="ECO:0000313" key="3">
    <source>
        <dbReference type="EMBL" id="KAJ4437406.1"/>
    </source>
</evidence>
<dbReference type="Pfam" id="PF16087">
    <property type="entry name" value="DUF4817"/>
    <property type="match status" value="1"/>
</dbReference>
<feature type="compositionally biased region" description="Basic and acidic residues" evidence="1">
    <location>
        <begin position="221"/>
        <end position="231"/>
    </location>
</feature>
<keyword evidence="4" id="KW-1185">Reference proteome</keyword>
<gene>
    <name evidence="3" type="ORF">ANN_17550</name>
</gene>